<feature type="transmembrane region" description="Helical" evidence="1">
    <location>
        <begin position="6"/>
        <end position="25"/>
    </location>
</feature>
<sequence length="268" mass="29707">MNLIFPASIGVVSIIALFFLLKWRWPQAGRPIATILGILSIAAYAPFGIIDWPGADVVTMVVTLYIITAFILGFIYPPQKDKDAKIAFHWGPAAIIIFLSVVVLLDSIFVTLASSGLSQRAAQDLLPKPDEGTKVTSFFPGTVARDFQQKERLFNQYNDALDEQIQRGWKVHYGWWGSAPQTGKPAAFRVAVFDRDGKPIDGALVKLHFMRPADKRKDFMATLPEMAPGIYQESLSMSNPGLWQVVIHIEKDDANFELDGQTNIGLGN</sequence>
<feature type="transmembrane region" description="Helical" evidence="1">
    <location>
        <begin position="88"/>
        <end position="110"/>
    </location>
</feature>
<gene>
    <name evidence="2" type="ORF">A9404_06555</name>
</gene>
<proteinExistence type="predicted"/>
<name>A0A191ZGV5_9GAMM</name>
<organism evidence="2 3">
    <name type="scientific">Halothiobacillus diazotrophicus</name>
    <dbReference type="NCBI Taxonomy" id="1860122"/>
    <lineage>
        <taxon>Bacteria</taxon>
        <taxon>Pseudomonadati</taxon>
        <taxon>Pseudomonadota</taxon>
        <taxon>Gammaproteobacteria</taxon>
        <taxon>Chromatiales</taxon>
        <taxon>Halothiobacillaceae</taxon>
        <taxon>Halothiobacillus</taxon>
    </lineage>
</organism>
<accession>A0A191ZGV5</accession>
<evidence type="ECO:0000313" key="3">
    <source>
        <dbReference type="Proteomes" id="UP000078596"/>
    </source>
</evidence>
<dbReference type="STRING" id="1860122.A9404_06555"/>
<keyword evidence="1" id="KW-1133">Transmembrane helix</keyword>
<dbReference type="KEGG" id="haz:A9404_06555"/>
<keyword evidence="3" id="KW-1185">Reference proteome</keyword>
<dbReference type="InterPro" id="IPR008620">
    <property type="entry name" value="FixH"/>
</dbReference>
<dbReference type="Pfam" id="PF05751">
    <property type="entry name" value="FixH"/>
    <property type="match status" value="1"/>
</dbReference>
<keyword evidence="1" id="KW-0472">Membrane</keyword>
<evidence type="ECO:0008006" key="4">
    <source>
        <dbReference type="Google" id="ProtNLM"/>
    </source>
</evidence>
<dbReference type="Proteomes" id="UP000078596">
    <property type="component" value="Chromosome"/>
</dbReference>
<keyword evidence="1" id="KW-0812">Transmembrane</keyword>
<dbReference type="EMBL" id="CP016027">
    <property type="protein sequence ID" value="ANJ67088.1"/>
    <property type="molecule type" value="Genomic_DNA"/>
</dbReference>
<feature type="transmembrane region" description="Helical" evidence="1">
    <location>
        <begin position="57"/>
        <end position="76"/>
    </location>
</feature>
<feature type="transmembrane region" description="Helical" evidence="1">
    <location>
        <begin position="32"/>
        <end position="51"/>
    </location>
</feature>
<reference evidence="2 3" key="1">
    <citation type="submission" date="2016-06" db="EMBL/GenBank/DDBJ databases">
        <title>Insight into the functional genes involving in sulfur oxidation in Pearl River water.</title>
        <authorList>
            <person name="Luo J."/>
            <person name="Tan X."/>
            <person name="Lin W."/>
        </authorList>
    </citation>
    <scope>NUCLEOTIDE SEQUENCE [LARGE SCALE GENOMIC DNA]</scope>
    <source>
        <strain evidence="2 3">LS2</strain>
    </source>
</reference>
<dbReference type="RefSeq" id="WP_066099450.1">
    <property type="nucleotide sequence ID" value="NZ_CP016027.1"/>
</dbReference>
<protein>
    <recommendedName>
        <fullName evidence="4">Nitrogen fixation protein FixH</fullName>
    </recommendedName>
</protein>
<dbReference type="AlphaFoldDB" id="A0A191ZGV5"/>
<dbReference type="OrthoDB" id="8559928at2"/>
<evidence type="ECO:0000256" key="1">
    <source>
        <dbReference type="SAM" id="Phobius"/>
    </source>
</evidence>
<evidence type="ECO:0000313" key="2">
    <source>
        <dbReference type="EMBL" id="ANJ67088.1"/>
    </source>
</evidence>